<reference evidence="3" key="1">
    <citation type="journal article" date="2010" name="Genome Biol.">
        <title>Genome sequence of the necrotrophic plant pathogen Pythium ultimum reveals original pathogenicity mechanisms and effector repertoire.</title>
        <authorList>
            <person name="Levesque C.A."/>
            <person name="Brouwer H."/>
            <person name="Cano L."/>
            <person name="Hamilton J.P."/>
            <person name="Holt C."/>
            <person name="Huitema E."/>
            <person name="Raffaele S."/>
            <person name="Robideau G.P."/>
            <person name="Thines M."/>
            <person name="Win J."/>
            <person name="Zerillo M.M."/>
            <person name="Beakes G.W."/>
            <person name="Boore J.L."/>
            <person name="Busam D."/>
            <person name="Dumas B."/>
            <person name="Ferriera S."/>
            <person name="Fuerstenberg S.I."/>
            <person name="Gachon C.M."/>
            <person name="Gaulin E."/>
            <person name="Govers F."/>
            <person name="Grenville-Briggs L."/>
            <person name="Horner N."/>
            <person name="Hostetler J."/>
            <person name="Jiang R.H."/>
            <person name="Johnson J."/>
            <person name="Krajaejun T."/>
            <person name="Lin H."/>
            <person name="Meijer H.J."/>
            <person name="Moore B."/>
            <person name="Morris P."/>
            <person name="Phuntmart V."/>
            <person name="Puiu D."/>
            <person name="Shetty J."/>
            <person name="Stajich J.E."/>
            <person name="Tripathy S."/>
            <person name="Wawra S."/>
            <person name="van West P."/>
            <person name="Whitty B.R."/>
            <person name="Coutinho P.M."/>
            <person name="Henrissat B."/>
            <person name="Martin F."/>
            <person name="Thomas P.D."/>
            <person name="Tyler B.M."/>
            <person name="De Vries R.P."/>
            <person name="Kamoun S."/>
            <person name="Yandell M."/>
            <person name="Tisserat N."/>
            <person name="Buell C.R."/>
        </authorList>
    </citation>
    <scope>NUCLEOTIDE SEQUENCE</scope>
    <source>
        <strain evidence="3">DAOM:BR144</strain>
    </source>
</reference>
<protein>
    <submittedName>
        <fullName evidence="2">Uncharacterized protein</fullName>
    </submittedName>
</protein>
<proteinExistence type="predicted"/>
<accession>K3WTL7</accession>
<dbReference type="HOGENOM" id="CLU_1912222_0_0_1"/>
<dbReference type="VEuPathDB" id="FungiDB:PYU1_G008297"/>
<keyword evidence="3" id="KW-1185">Reference proteome</keyword>
<name>K3WTL7_GLOUD</name>
<evidence type="ECO:0000256" key="1">
    <source>
        <dbReference type="SAM" id="Coils"/>
    </source>
</evidence>
<reference evidence="3" key="2">
    <citation type="submission" date="2010-04" db="EMBL/GenBank/DDBJ databases">
        <authorList>
            <person name="Buell R."/>
            <person name="Hamilton J."/>
            <person name="Hostetler J."/>
        </authorList>
    </citation>
    <scope>NUCLEOTIDE SEQUENCE [LARGE SCALE GENOMIC DNA]</scope>
    <source>
        <strain evidence="3">DAOM:BR144</strain>
    </source>
</reference>
<organism evidence="2 3">
    <name type="scientific">Globisporangium ultimum (strain ATCC 200006 / CBS 805.95 / DAOM BR144)</name>
    <name type="common">Pythium ultimum</name>
    <dbReference type="NCBI Taxonomy" id="431595"/>
    <lineage>
        <taxon>Eukaryota</taxon>
        <taxon>Sar</taxon>
        <taxon>Stramenopiles</taxon>
        <taxon>Oomycota</taxon>
        <taxon>Peronosporomycetes</taxon>
        <taxon>Pythiales</taxon>
        <taxon>Pythiaceae</taxon>
        <taxon>Globisporangium</taxon>
    </lineage>
</organism>
<dbReference type="InParanoid" id="K3WTL7"/>
<evidence type="ECO:0000313" key="2">
    <source>
        <dbReference type="EnsemblProtists" id="PYU1_T008313"/>
    </source>
</evidence>
<feature type="coiled-coil region" evidence="1">
    <location>
        <begin position="47"/>
        <end position="121"/>
    </location>
</feature>
<dbReference type="EnsemblProtists" id="PYU1_T008313">
    <property type="protein sequence ID" value="PYU1_T008313"/>
    <property type="gene ID" value="PYU1_G008297"/>
</dbReference>
<dbReference type="STRING" id="431595.K3WTL7"/>
<reference evidence="2" key="3">
    <citation type="submission" date="2015-02" db="UniProtKB">
        <authorList>
            <consortium name="EnsemblProtists"/>
        </authorList>
    </citation>
    <scope>IDENTIFICATION</scope>
    <source>
        <strain evidence="2">DAOM BR144</strain>
    </source>
</reference>
<dbReference type="AlphaFoldDB" id="K3WTL7"/>
<sequence>MKNERASLRKRIFFVTSELERVQMTNEDTYSIVGALKQEQDMLDLKLVEICTEIQNTEENIAELVEKISNFDRGGDRFKTAKLQNDVTVKHKEVQALLGIVRDKEGEIKKLEVEKNQVRCILLFDDTDTRLAT</sequence>
<keyword evidence="1" id="KW-0175">Coiled coil</keyword>
<dbReference type="Proteomes" id="UP000019132">
    <property type="component" value="Unassembled WGS sequence"/>
</dbReference>
<dbReference type="EMBL" id="GL376619">
    <property type="status" value="NOT_ANNOTATED_CDS"/>
    <property type="molecule type" value="Genomic_DNA"/>
</dbReference>
<evidence type="ECO:0000313" key="3">
    <source>
        <dbReference type="Proteomes" id="UP000019132"/>
    </source>
</evidence>